<dbReference type="AlphaFoldDB" id="A0A0N1MPX8"/>
<gene>
    <name evidence="1" type="ORF">HPU229334_12435</name>
</gene>
<proteinExistence type="predicted"/>
<evidence type="ECO:0000313" key="2">
    <source>
        <dbReference type="Proteomes" id="UP000037997"/>
    </source>
</evidence>
<dbReference type="RefSeq" id="WP_054198671.1">
    <property type="nucleotide sequence ID" value="NZ_JNOC01000086.1"/>
</dbReference>
<dbReference type="Proteomes" id="UP000037997">
    <property type="component" value="Unassembled WGS sequence"/>
</dbReference>
<comment type="caution">
    <text evidence="1">The sequence shown here is derived from an EMBL/GenBank/DDBJ whole genome shotgun (WGS) entry which is preliminary data.</text>
</comment>
<reference evidence="1 2" key="1">
    <citation type="submission" date="2014-06" db="EMBL/GenBank/DDBJ databases">
        <title>Helicobacter pullorum isolates in fresh chicken meat - phenotypic and genotypic features.</title>
        <authorList>
            <person name="Borges V."/>
            <person name="Santos A."/>
            <person name="Correia C.B."/>
            <person name="Saraiva M."/>
            <person name="Menard A."/>
            <person name="Vieira L."/>
            <person name="Sampaio D.A."/>
            <person name="Gomes J.P."/>
            <person name="Oleastro M."/>
        </authorList>
    </citation>
    <scope>NUCLEOTIDE SEQUENCE [LARGE SCALE GENOMIC DNA]</scope>
    <source>
        <strain evidence="1 2">229334/12</strain>
    </source>
</reference>
<accession>A0A0N1MPX8</accession>
<organism evidence="1 2">
    <name type="scientific">Helicobacter pullorum</name>
    <dbReference type="NCBI Taxonomy" id="35818"/>
    <lineage>
        <taxon>Bacteria</taxon>
        <taxon>Pseudomonadati</taxon>
        <taxon>Campylobacterota</taxon>
        <taxon>Epsilonproteobacteria</taxon>
        <taxon>Campylobacterales</taxon>
        <taxon>Helicobacteraceae</taxon>
        <taxon>Helicobacter</taxon>
    </lineage>
</organism>
<protein>
    <submittedName>
        <fullName evidence="1">Uncharacterized protein</fullName>
    </submittedName>
</protein>
<evidence type="ECO:0000313" key="1">
    <source>
        <dbReference type="EMBL" id="KPH54764.1"/>
    </source>
</evidence>
<sequence>MEVATLHFIKNTFKKECKNFFAHLDYLSLDELKEIMKKEFKLESNNDYGILDVFSFFKQRILFLHQCI</sequence>
<dbReference type="PATRIC" id="fig|35818.11.peg.2453"/>
<dbReference type="EMBL" id="JNOC01000086">
    <property type="protein sequence ID" value="KPH54764.1"/>
    <property type="molecule type" value="Genomic_DNA"/>
</dbReference>
<name>A0A0N1MPX8_9HELI</name>